<feature type="transmembrane region" description="Helical" evidence="3">
    <location>
        <begin position="311"/>
        <end position="331"/>
    </location>
</feature>
<sequence>MENENTTVSHVLSNSGLQAWLQVAGSFFLFFNSWGIINTFGVFQTYYELTFGHTLSPSSISWIGSIQSFLLMFLGIIAGPLYDAGHFYMLIVAGTFLVVFGFMMTSLCSEYWQIMLAQALCIGIGTGCFNVPSIAILSQYFSTRRGLAIGLAASGSSFGGVVYPVLFRHFQPKIGFGWTTRILAVISLATCLFSLSVMRIRPAVRPRRPLVELAAFREIPYTLFCVAMFFGNIGFFGPLFYVQTYAIQTKIASENLSFYLLPLVNAASVPGRIVPGFLAGIVGPLNLLLSAATLTGVVALSWIGIHNTAGIVLFSLSYGFCTGGLVSLPATTLSSLTPDLTRLGTWIGMYSMICSIASLVGAPLSGALLGESQSYLGLQLFSGATMFLTGVLLLATRISKEGPKMRVKI</sequence>
<evidence type="ECO:0000313" key="5">
    <source>
        <dbReference type="EMBL" id="KIM93891.1"/>
    </source>
</evidence>
<dbReference type="InterPro" id="IPR020846">
    <property type="entry name" value="MFS_dom"/>
</dbReference>
<dbReference type="EMBL" id="KN832892">
    <property type="protein sequence ID" value="KIM93891.1"/>
    <property type="molecule type" value="Genomic_DNA"/>
</dbReference>
<feature type="transmembrane region" description="Helical" evidence="3">
    <location>
        <begin position="119"/>
        <end position="141"/>
    </location>
</feature>
<keyword evidence="3" id="KW-0812">Transmembrane</keyword>
<feature type="transmembrane region" description="Helical" evidence="3">
    <location>
        <begin position="20"/>
        <end position="47"/>
    </location>
</feature>
<dbReference type="InterPro" id="IPR050327">
    <property type="entry name" value="Proton-linked_MCT"/>
</dbReference>
<dbReference type="OrthoDB" id="6509908at2759"/>
<dbReference type="Proteomes" id="UP000054321">
    <property type="component" value="Unassembled WGS sequence"/>
</dbReference>
<dbReference type="HOGENOM" id="CLU_001265_1_1_1"/>
<proteinExistence type="inferred from homology"/>
<accession>A0A0C3GU21</accession>
<dbReference type="InParanoid" id="A0A0C3GU21"/>
<dbReference type="PANTHER" id="PTHR11360">
    <property type="entry name" value="MONOCARBOXYLATE TRANSPORTER"/>
    <property type="match status" value="1"/>
</dbReference>
<comment type="subcellular location">
    <subcellularLocation>
        <location evidence="1">Membrane</location>
        <topology evidence="1">Multi-pass membrane protein</topology>
    </subcellularLocation>
</comment>
<feature type="transmembrane region" description="Helical" evidence="3">
    <location>
        <begin position="343"/>
        <end position="364"/>
    </location>
</feature>
<evidence type="ECO:0000259" key="4">
    <source>
        <dbReference type="PROSITE" id="PS50850"/>
    </source>
</evidence>
<evidence type="ECO:0000256" key="3">
    <source>
        <dbReference type="SAM" id="Phobius"/>
    </source>
</evidence>
<dbReference type="PANTHER" id="PTHR11360:SF280">
    <property type="entry name" value="MONOCARBOXYLATE TRANSPORTER, PUTATIVE (AFU_ORTHOLOGUE AFUA_1G05170)-RELATED"/>
    <property type="match status" value="1"/>
</dbReference>
<dbReference type="SUPFAM" id="SSF103473">
    <property type="entry name" value="MFS general substrate transporter"/>
    <property type="match status" value="1"/>
</dbReference>
<keyword evidence="6" id="KW-1185">Reference proteome</keyword>
<dbReference type="InterPro" id="IPR011701">
    <property type="entry name" value="MFS"/>
</dbReference>
<dbReference type="PROSITE" id="PS50850">
    <property type="entry name" value="MFS"/>
    <property type="match status" value="1"/>
</dbReference>
<keyword evidence="3" id="KW-1133">Transmembrane helix</keyword>
<dbReference type="GO" id="GO:0016020">
    <property type="term" value="C:membrane"/>
    <property type="evidence" value="ECO:0007669"/>
    <property type="project" value="UniProtKB-SubCell"/>
</dbReference>
<feature type="transmembrane region" description="Helical" evidence="3">
    <location>
        <begin position="277"/>
        <end position="305"/>
    </location>
</feature>
<feature type="domain" description="Major facilitator superfamily (MFS) profile" evidence="4">
    <location>
        <begin position="19"/>
        <end position="402"/>
    </location>
</feature>
<evidence type="ECO:0000313" key="6">
    <source>
        <dbReference type="Proteomes" id="UP000054321"/>
    </source>
</evidence>
<reference evidence="5 6" key="1">
    <citation type="submission" date="2014-04" db="EMBL/GenBank/DDBJ databases">
        <authorList>
            <consortium name="DOE Joint Genome Institute"/>
            <person name="Kuo A."/>
            <person name="Martino E."/>
            <person name="Perotto S."/>
            <person name="Kohler A."/>
            <person name="Nagy L.G."/>
            <person name="Floudas D."/>
            <person name="Copeland A."/>
            <person name="Barry K.W."/>
            <person name="Cichocki N."/>
            <person name="Veneault-Fourrey C."/>
            <person name="LaButti K."/>
            <person name="Lindquist E.A."/>
            <person name="Lipzen A."/>
            <person name="Lundell T."/>
            <person name="Morin E."/>
            <person name="Murat C."/>
            <person name="Sun H."/>
            <person name="Tunlid A."/>
            <person name="Henrissat B."/>
            <person name="Grigoriev I.V."/>
            <person name="Hibbett D.S."/>
            <person name="Martin F."/>
            <person name="Nordberg H.P."/>
            <person name="Cantor M.N."/>
            <person name="Hua S.X."/>
        </authorList>
    </citation>
    <scope>NUCLEOTIDE SEQUENCE [LARGE SCALE GENOMIC DNA]</scope>
    <source>
        <strain evidence="5 6">Zn</strain>
    </source>
</reference>
<feature type="transmembrane region" description="Helical" evidence="3">
    <location>
        <begin position="178"/>
        <end position="199"/>
    </location>
</feature>
<reference evidence="6" key="2">
    <citation type="submission" date="2015-01" db="EMBL/GenBank/DDBJ databases">
        <title>Evolutionary Origins and Diversification of the Mycorrhizal Mutualists.</title>
        <authorList>
            <consortium name="DOE Joint Genome Institute"/>
            <consortium name="Mycorrhizal Genomics Consortium"/>
            <person name="Kohler A."/>
            <person name="Kuo A."/>
            <person name="Nagy L.G."/>
            <person name="Floudas D."/>
            <person name="Copeland A."/>
            <person name="Barry K.W."/>
            <person name="Cichocki N."/>
            <person name="Veneault-Fourrey C."/>
            <person name="LaButti K."/>
            <person name="Lindquist E.A."/>
            <person name="Lipzen A."/>
            <person name="Lundell T."/>
            <person name="Morin E."/>
            <person name="Murat C."/>
            <person name="Riley R."/>
            <person name="Ohm R."/>
            <person name="Sun H."/>
            <person name="Tunlid A."/>
            <person name="Henrissat B."/>
            <person name="Grigoriev I.V."/>
            <person name="Hibbett D.S."/>
            <person name="Martin F."/>
        </authorList>
    </citation>
    <scope>NUCLEOTIDE SEQUENCE [LARGE SCALE GENOMIC DNA]</scope>
    <source>
        <strain evidence="6">Zn</strain>
    </source>
</reference>
<dbReference type="Pfam" id="PF07690">
    <property type="entry name" value="MFS_1"/>
    <property type="match status" value="1"/>
</dbReference>
<gene>
    <name evidence="5" type="ORF">OIDMADRAFT_172973</name>
</gene>
<feature type="transmembrane region" description="Helical" evidence="3">
    <location>
        <begin position="87"/>
        <end position="107"/>
    </location>
</feature>
<feature type="transmembrane region" description="Helical" evidence="3">
    <location>
        <begin position="219"/>
        <end position="242"/>
    </location>
</feature>
<evidence type="ECO:0000256" key="2">
    <source>
        <dbReference type="ARBA" id="ARBA00006727"/>
    </source>
</evidence>
<name>A0A0C3GU21_OIDMZ</name>
<evidence type="ECO:0000256" key="1">
    <source>
        <dbReference type="ARBA" id="ARBA00004141"/>
    </source>
</evidence>
<dbReference type="InterPro" id="IPR036259">
    <property type="entry name" value="MFS_trans_sf"/>
</dbReference>
<comment type="similarity">
    <text evidence="2">Belongs to the major facilitator superfamily. Monocarboxylate porter (TC 2.A.1.13) family.</text>
</comment>
<feature type="transmembrane region" description="Helical" evidence="3">
    <location>
        <begin position="376"/>
        <end position="396"/>
    </location>
</feature>
<feature type="transmembrane region" description="Helical" evidence="3">
    <location>
        <begin position="147"/>
        <end position="166"/>
    </location>
</feature>
<protein>
    <recommendedName>
        <fullName evidence="4">Major facilitator superfamily (MFS) profile domain-containing protein</fullName>
    </recommendedName>
</protein>
<dbReference type="Gene3D" id="1.20.1250.20">
    <property type="entry name" value="MFS general substrate transporter like domains"/>
    <property type="match status" value="2"/>
</dbReference>
<organism evidence="5 6">
    <name type="scientific">Oidiodendron maius (strain Zn)</name>
    <dbReference type="NCBI Taxonomy" id="913774"/>
    <lineage>
        <taxon>Eukaryota</taxon>
        <taxon>Fungi</taxon>
        <taxon>Dikarya</taxon>
        <taxon>Ascomycota</taxon>
        <taxon>Pezizomycotina</taxon>
        <taxon>Leotiomycetes</taxon>
        <taxon>Leotiomycetes incertae sedis</taxon>
        <taxon>Myxotrichaceae</taxon>
        <taxon>Oidiodendron</taxon>
    </lineage>
</organism>
<dbReference type="AlphaFoldDB" id="A0A0C3GU21"/>
<dbReference type="CDD" id="cd17352">
    <property type="entry name" value="MFS_MCT_SLC16"/>
    <property type="match status" value="1"/>
</dbReference>
<dbReference type="GO" id="GO:0022857">
    <property type="term" value="F:transmembrane transporter activity"/>
    <property type="evidence" value="ECO:0007669"/>
    <property type="project" value="InterPro"/>
</dbReference>
<keyword evidence="3" id="KW-0472">Membrane</keyword>
<feature type="transmembrane region" description="Helical" evidence="3">
    <location>
        <begin position="59"/>
        <end position="81"/>
    </location>
</feature>